<accession>A0A371GAU1</accession>
<evidence type="ECO:0000313" key="2">
    <source>
        <dbReference type="Proteomes" id="UP000257109"/>
    </source>
</evidence>
<dbReference type="OrthoDB" id="1747743at2759"/>
<sequence length="140" mass="16238">MHRWERMTTHRETIVSTHAFMLQVYCVQSSFIEVVVSTLKLKKLKLPTLAQPRPYKLQWLNIEGQLAITKQVSLAFTLGNYKDEVLHDVEPIEATHILLGRPLQYDRKVTHDGVTNRFTFVHRGMKVTLKPLSPKDVTED</sequence>
<evidence type="ECO:0000313" key="1">
    <source>
        <dbReference type="EMBL" id="RDX87651.1"/>
    </source>
</evidence>
<dbReference type="AlphaFoldDB" id="A0A371GAU1"/>
<reference evidence="1" key="1">
    <citation type="submission" date="2018-05" db="EMBL/GenBank/DDBJ databases">
        <title>Draft genome of Mucuna pruriens seed.</title>
        <authorList>
            <person name="Nnadi N.E."/>
            <person name="Vos R."/>
            <person name="Hasami M.H."/>
            <person name="Devisetty U.K."/>
            <person name="Aguiy J.C."/>
        </authorList>
    </citation>
    <scope>NUCLEOTIDE SEQUENCE [LARGE SCALE GENOMIC DNA]</scope>
    <source>
        <strain evidence="1">JCA_2017</strain>
    </source>
</reference>
<dbReference type="Proteomes" id="UP000257109">
    <property type="component" value="Unassembled WGS sequence"/>
</dbReference>
<comment type="caution">
    <text evidence="1">The sequence shown here is derived from an EMBL/GenBank/DDBJ whole genome shotgun (WGS) entry which is preliminary data.</text>
</comment>
<keyword evidence="2" id="KW-1185">Reference proteome</keyword>
<dbReference type="PANTHER" id="PTHR35046">
    <property type="entry name" value="ZINC KNUCKLE (CCHC-TYPE) FAMILY PROTEIN"/>
    <property type="match status" value="1"/>
</dbReference>
<dbReference type="PANTHER" id="PTHR35046:SF9">
    <property type="entry name" value="RNA-DIRECTED DNA POLYMERASE"/>
    <property type="match status" value="1"/>
</dbReference>
<proteinExistence type="predicted"/>
<dbReference type="EMBL" id="QJKJ01006163">
    <property type="protein sequence ID" value="RDX87651.1"/>
    <property type="molecule type" value="Genomic_DNA"/>
</dbReference>
<gene>
    <name evidence="1" type="ORF">CR513_30852</name>
</gene>
<name>A0A371GAU1_MUCPR</name>
<protein>
    <submittedName>
        <fullName evidence="1">Uncharacterized protein</fullName>
    </submittedName>
</protein>
<organism evidence="1 2">
    <name type="scientific">Mucuna pruriens</name>
    <name type="common">Velvet bean</name>
    <name type="synonym">Dolichos pruriens</name>
    <dbReference type="NCBI Taxonomy" id="157652"/>
    <lineage>
        <taxon>Eukaryota</taxon>
        <taxon>Viridiplantae</taxon>
        <taxon>Streptophyta</taxon>
        <taxon>Embryophyta</taxon>
        <taxon>Tracheophyta</taxon>
        <taxon>Spermatophyta</taxon>
        <taxon>Magnoliopsida</taxon>
        <taxon>eudicotyledons</taxon>
        <taxon>Gunneridae</taxon>
        <taxon>Pentapetalae</taxon>
        <taxon>rosids</taxon>
        <taxon>fabids</taxon>
        <taxon>Fabales</taxon>
        <taxon>Fabaceae</taxon>
        <taxon>Papilionoideae</taxon>
        <taxon>50 kb inversion clade</taxon>
        <taxon>NPAAA clade</taxon>
        <taxon>indigoferoid/millettioid clade</taxon>
        <taxon>Phaseoleae</taxon>
        <taxon>Mucuna</taxon>
    </lineage>
</organism>
<feature type="non-terminal residue" evidence="1">
    <location>
        <position position="1"/>
    </location>
</feature>